<keyword evidence="3" id="KW-1185">Reference proteome</keyword>
<feature type="region of interest" description="Disordered" evidence="1">
    <location>
        <begin position="62"/>
        <end position="149"/>
    </location>
</feature>
<dbReference type="RefSeq" id="XP_042994134.1">
    <property type="nucleotide sequence ID" value="XM_043138200.1"/>
</dbReference>
<feature type="compositionally biased region" description="Acidic residues" evidence="1">
    <location>
        <begin position="65"/>
        <end position="84"/>
    </location>
</feature>
<dbReference type="Proteomes" id="UP000027002">
    <property type="component" value="Chromosome 1"/>
</dbReference>
<evidence type="ECO:0000313" key="2">
    <source>
        <dbReference type="EMBL" id="QUC16461.1"/>
    </source>
</evidence>
<dbReference type="GeneID" id="66061480"/>
<evidence type="ECO:0000313" key="3">
    <source>
        <dbReference type="Proteomes" id="UP000027002"/>
    </source>
</evidence>
<protein>
    <submittedName>
        <fullName evidence="2">Uncharacterized protein</fullName>
    </submittedName>
</protein>
<reference evidence="2" key="1">
    <citation type="submission" date="2020-03" db="EMBL/GenBank/DDBJ databases">
        <title>A mixture of massive structural variations and highly conserved coding sequences in Ustilaginoidea virens genome.</title>
        <authorList>
            <person name="Zhang K."/>
            <person name="Zhao Z."/>
            <person name="Zhang Z."/>
            <person name="Li Y."/>
            <person name="Hsiang T."/>
            <person name="Sun W."/>
        </authorList>
    </citation>
    <scope>NUCLEOTIDE SEQUENCE</scope>
    <source>
        <strain evidence="2">UV-8b</strain>
    </source>
</reference>
<dbReference type="KEGG" id="uvi:66061480"/>
<accession>A0A8E5MEK6</accession>
<feature type="region of interest" description="Disordered" evidence="1">
    <location>
        <begin position="19"/>
        <end position="44"/>
    </location>
</feature>
<name>A0A8E5MEK6_USTVR</name>
<sequence length="149" mass="15798">MRQAAAATGSGWAAAWQQLAAAASQIDSASHPPPADHLTEHAPTQRCQVLIDSIRAVWRLATHDSEDDDDNDDDNDDDEADTDDSQAASNVLNGPLILDPRAGKPLQKSQPGATSDQRPAASGQRPAASGQRIAKWRNGEYRVGAPLPT</sequence>
<organism evidence="2 3">
    <name type="scientific">Ustilaginoidea virens</name>
    <name type="common">Rice false smut fungus</name>
    <name type="synonym">Villosiclava virens</name>
    <dbReference type="NCBI Taxonomy" id="1159556"/>
    <lineage>
        <taxon>Eukaryota</taxon>
        <taxon>Fungi</taxon>
        <taxon>Dikarya</taxon>
        <taxon>Ascomycota</taxon>
        <taxon>Pezizomycotina</taxon>
        <taxon>Sordariomycetes</taxon>
        <taxon>Hypocreomycetidae</taxon>
        <taxon>Hypocreales</taxon>
        <taxon>Clavicipitaceae</taxon>
        <taxon>Ustilaginoidea</taxon>
    </lineage>
</organism>
<feature type="compositionally biased region" description="Polar residues" evidence="1">
    <location>
        <begin position="107"/>
        <end position="117"/>
    </location>
</feature>
<evidence type="ECO:0000256" key="1">
    <source>
        <dbReference type="SAM" id="MobiDB-lite"/>
    </source>
</evidence>
<gene>
    <name evidence="2" type="ORF">UV8b_00702</name>
</gene>
<proteinExistence type="predicted"/>
<dbReference type="EMBL" id="CP072753">
    <property type="protein sequence ID" value="QUC16461.1"/>
    <property type="molecule type" value="Genomic_DNA"/>
</dbReference>
<dbReference type="AlphaFoldDB" id="A0A8E5MEK6"/>